<dbReference type="PROSITE" id="PS51819">
    <property type="entry name" value="VOC"/>
    <property type="match status" value="2"/>
</dbReference>
<dbReference type="RefSeq" id="WP_205363458.1">
    <property type="nucleotide sequence ID" value="NZ_JADKYB010000029.1"/>
</dbReference>
<comment type="caution">
    <text evidence="7">The sequence shown here is derived from an EMBL/GenBank/DDBJ whole genome shotgun (WGS) entry which is preliminary data.</text>
</comment>
<dbReference type="CDD" id="cd07250">
    <property type="entry name" value="HPPD_C_like"/>
    <property type="match status" value="1"/>
</dbReference>
<dbReference type="InterPro" id="IPR005956">
    <property type="entry name" value="4OHPhenylPyrv_dOase"/>
</dbReference>
<comment type="cofactor">
    <cofactor evidence="1">
        <name>Fe cation</name>
        <dbReference type="ChEBI" id="CHEBI:24875"/>
    </cofactor>
</comment>
<dbReference type="InterPro" id="IPR029068">
    <property type="entry name" value="Glyas_Bleomycin-R_OHBP_Dase"/>
</dbReference>
<dbReference type="InterPro" id="IPR004360">
    <property type="entry name" value="Glyas_Fos-R_dOase_dom"/>
</dbReference>
<evidence type="ECO:0000256" key="3">
    <source>
        <dbReference type="ARBA" id="ARBA00022723"/>
    </source>
</evidence>
<evidence type="ECO:0000256" key="4">
    <source>
        <dbReference type="ARBA" id="ARBA00022737"/>
    </source>
</evidence>
<keyword evidence="8" id="KW-1185">Reference proteome</keyword>
<evidence type="ECO:0000313" key="8">
    <source>
        <dbReference type="Proteomes" id="UP000749040"/>
    </source>
</evidence>
<keyword evidence="7" id="KW-0560">Oxidoreductase</keyword>
<evidence type="ECO:0000256" key="1">
    <source>
        <dbReference type="ARBA" id="ARBA00001962"/>
    </source>
</evidence>
<feature type="domain" description="VOC" evidence="6">
    <location>
        <begin position="151"/>
        <end position="302"/>
    </location>
</feature>
<proteinExistence type="inferred from homology"/>
<dbReference type="CDD" id="cd08342">
    <property type="entry name" value="HPPD_N_like"/>
    <property type="match status" value="1"/>
</dbReference>
<evidence type="ECO:0000259" key="6">
    <source>
        <dbReference type="PROSITE" id="PS51819"/>
    </source>
</evidence>
<name>A0ABS2U2V9_9ACTN</name>
<comment type="similarity">
    <text evidence="2">Belongs to the 4HPPD family.</text>
</comment>
<accession>A0ABS2U2V9</accession>
<dbReference type="GO" id="GO:0003868">
    <property type="term" value="F:4-hydroxyphenylpyruvate dioxygenase activity"/>
    <property type="evidence" value="ECO:0007669"/>
    <property type="project" value="UniProtKB-EC"/>
</dbReference>
<gene>
    <name evidence="7" type="primary">hppD</name>
    <name evidence="7" type="ORF">ITX44_36260</name>
</gene>
<dbReference type="PANTHER" id="PTHR11959:SF1">
    <property type="entry name" value="4-HYDROXYPHENYLPYRUVATE DIOXYGENASE"/>
    <property type="match status" value="1"/>
</dbReference>
<dbReference type="Proteomes" id="UP000749040">
    <property type="component" value="Unassembled WGS sequence"/>
</dbReference>
<evidence type="ECO:0000256" key="2">
    <source>
        <dbReference type="ARBA" id="ARBA00005877"/>
    </source>
</evidence>
<dbReference type="SUPFAM" id="SSF54593">
    <property type="entry name" value="Glyoxalase/Bleomycin resistance protein/Dihydroxybiphenyl dioxygenase"/>
    <property type="match status" value="1"/>
</dbReference>
<protein>
    <submittedName>
        <fullName evidence="7">4-hydroxyphenylpyruvate dioxygenase</fullName>
        <ecNumber evidence="7">1.13.11.27</ecNumber>
    </submittedName>
</protein>
<dbReference type="Pfam" id="PF13669">
    <property type="entry name" value="Glyoxalase_4"/>
    <property type="match status" value="1"/>
</dbReference>
<dbReference type="EC" id="1.13.11.27" evidence="7"/>
<keyword evidence="7" id="KW-0223">Dioxygenase</keyword>
<sequence length="343" mass="37366">MGVFDDLTIDHVGIAVTDLVAAAEWWTTRYGFAVLRPAAPDDDGTGSRSTDIGSARFTLRLTEAEGLDHPAAAYLEQHGEGVYDIALGVPDARQAFAEAVRRGAQPVRTPRDGADGDVTASIIAFGDVLHTFVERPGDPRPAAPAGEGLHTIDHFAVCVEPGRLEPTTEFYVDVLDFEAVFTEHIVVGRQAMNSIVVRSRSKLVTLTVLEPDLTRDPGQIDQFLKDHDGAGVQHVAFATDGIVAEVARLSERGVEFLSTPAAYYDQVPDRLELRRYSVEDLRGLNILVDQDHNGQLLQIFARSVHPRGTLFFEVVERLGAQTFGSGNIHALYSAVELERARNG</sequence>
<dbReference type="PIRSF" id="PIRSF009283">
    <property type="entry name" value="HPP_dOase"/>
    <property type="match status" value="1"/>
</dbReference>
<keyword evidence="3" id="KW-0479">Metal-binding</keyword>
<dbReference type="EMBL" id="JADKYB010000029">
    <property type="protein sequence ID" value="MBM9509916.1"/>
    <property type="molecule type" value="Genomic_DNA"/>
</dbReference>
<dbReference type="Gene3D" id="3.10.180.10">
    <property type="entry name" value="2,3-Dihydroxybiphenyl 1,2-Dioxygenase, domain 1"/>
    <property type="match status" value="2"/>
</dbReference>
<feature type="domain" description="VOC" evidence="6">
    <location>
        <begin position="8"/>
        <end position="135"/>
    </location>
</feature>
<dbReference type="InterPro" id="IPR041736">
    <property type="entry name" value="4OHPhenylPyrv_dOase_N"/>
</dbReference>
<dbReference type="Pfam" id="PF00903">
    <property type="entry name" value="Glyoxalase"/>
    <property type="match status" value="1"/>
</dbReference>
<evidence type="ECO:0000256" key="5">
    <source>
        <dbReference type="ARBA" id="ARBA00023004"/>
    </source>
</evidence>
<organism evidence="7 8">
    <name type="scientific">Actinacidiphila acididurans</name>
    <dbReference type="NCBI Taxonomy" id="2784346"/>
    <lineage>
        <taxon>Bacteria</taxon>
        <taxon>Bacillati</taxon>
        <taxon>Actinomycetota</taxon>
        <taxon>Actinomycetes</taxon>
        <taxon>Kitasatosporales</taxon>
        <taxon>Streptomycetaceae</taxon>
        <taxon>Actinacidiphila</taxon>
    </lineage>
</organism>
<evidence type="ECO:0000313" key="7">
    <source>
        <dbReference type="EMBL" id="MBM9509916.1"/>
    </source>
</evidence>
<keyword evidence="5" id="KW-0408">Iron</keyword>
<dbReference type="InterPro" id="IPR041735">
    <property type="entry name" value="4OHPhenylPyrv_dOase_C"/>
</dbReference>
<reference evidence="7 8" key="1">
    <citation type="submission" date="2021-01" db="EMBL/GenBank/DDBJ databases">
        <title>Streptomyces acididurans sp. nov., isolated from a peat swamp forest soil.</title>
        <authorList>
            <person name="Chantavorakit T."/>
            <person name="Duangmal K."/>
        </authorList>
    </citation>
    <scope>NUCLEOTIDE SEQUENCE [LARGE SCALE GENOMIC DNA]</scope>
    <source>
        <strain evidence="7 8">KK5PA1</strain>
    </source>
</reference>
<keyword evidence="4" id="KW-0677">Repeat</keyword>
<dbReference type="PANTHER" id="PTHR11959">
    <property type="entry name" value="4-HYDROXYPHENYLPYRUVATE DIOXYGENASE"/>
    <property type="match status" value="1"/>
</dbReference>
<dbReference type="InterPro" id="IPR037523">
    <property type="entry name" value="VOC_core"/>
</dbReference>
<dbReference type="NCBIfam" id="TIGR01263">
    <property type="entry name" value="4HPPD"/>
    <property type="match status" value="1"/>
</dbReference>